<proteinExistence type="predicted"/>
<dbReference type="AlphaFoldDB" id="A0A0H3ZQK4"/>
<reference evidence="1" key="1">
    <citation type="journal article" date="2015" name="MBio">
        <title>Eco-Evolutionary Dynamics of Episomes among Ecologically Cohesive Bacterial Populations.</title>
        <authorList>
            <person name="Xue H."/>
            <person name="Cordero O.X."/>
            <person name="Camas F.M."/>
            <person name="Trimble W."/>
            <person name="Meyer F."/>
            <person name="Guglielmini J."/>
            <person name="Rocha E.P."/>
            <person name="Polz M.F."/>
        </authorList>
    </citation>
    <scope>NUCLEOTIDE SEQUENCE</scope>
    <source>
        <strain evidence="1">FF_375</strain>
    </source>
</reference>
<sequence>MRLALSLFGDDSDELETAFYAANPQQKTRFLEPQQLVEIPDIETAKVVEPEAVDDDVIEVWE</sequence>
<evidence type="ECO:0000313" key="1">
    <source>
        <dbReference type="EMBL" id="AKN38638.1"/>
    </source>
</evidence>
<protein>
    <submittedName>
        <fullName evidence="1">Uncharacterized protein</fullName>
    </submittedName>
</protein>
<dbReference type="EMBL" id="KP795602">
    <property type="protein sequence ID" value="AKN38638.1"/>
    <property type="molecule type" value="Genomic_DNA"/>
</dbReference>
<organism evidence="1">
    <name type="scientific">Vibrio tasmaniensis</name>
    <dbReference type="NCBI Taxonomy" id="212663"/>
    <lineage>
        <taxon>Bacteria</taxon>
        <taxon>Pseudomonadati</taxon>
        <taxon>Pseudomonadota</taxon>
        <taxon>Gammaproteobacteria</taxon>
        <taxon>Vibrionales</taxon>
        <taxon>Vibrionaceae</taxon>
        <taxon>Vibrio</taxon>
    </lineage>
</organism>
<name>A0A0H3ZQK4_9VIBR</name>
<accession>A0A0H3ZQK4</accession>